<gene>
    <name evidence="1" type="ORF">I553_3751</name>
</gene>
<dbReference type="EMBL" id="JAOB01000089">
    <property type="protein sequence ID" value="EUA09667.1"/>
    <property type="molecule type" value="Genomic_DNA"/>
</dbReference>
<accession>X7YR13</accession>
<dbReference type="AlphaFoldDB" id="X7YR13"/>
<sequence>MAELRVDPAEVGPRLAAAFSAAAAALAAPPRSHRPAGGIGSCFGSGR</sequence>
<evidence type="ECO:0000313" key="1">
    <source>
        <dbReference type="EMBL" id="EUA09667.1"/>
    </source>
</evidence>
<reference evidence="1" key="1">
    <citation type="submission" date="2014-01" db="EMBL/GenBank/DDBJ databases">
        <authorList>
            <person name="Brown-Elliot B."/>
            <person name="Wallace R."/>
            <person name="Lenaerts A."/>
            <person name="Ordway D."/>
            <person name="DeGroote M.A."/>
            <person name="Parker T."/>
            <person name="Sizemore C."/>
            <person name="Tallon L.J."/>
            <person name="Sadzewicz L.K."/>
            <person name="Sengamalay N."/>
            <person name="Fraser C.M."/>
            <person name="Hine E."/>
            <person name="Shefchek K.A."/>
            <person name="Das S.P."/>
            <person name="Tettelin H."/>
        </authorList>
    </citation>
    <scope>NUCLEOTIDE SEQUENCE [LARGE SCALE GENOMIC DNA]</scope>
    <source>
        <strain evidence="1">4042</strain>
    </source>
</reference>
<proteinExistence type="predicted"/>
<name>X7YR13_MYCXE</name>
<comment type="caution">
    <text evidence="1">The sequence shown here is derived from an EMBL/GenBank/DDBJ whole genome shotgun (WGS) entry which is preliminary data.</text>
</comment>
<dbReference type="PATRIC" id="fig|1299334.3.peg.9187"/>
<protein>
    <submittedName>
        <fullName evidence="1">Uncharacterized protein</fullName>
    </submittedName>
</protein>
<organism evidence="1">
    <name type="scientific">Mycobacterium xenopi 4042</name>
    <dbReference type="NCBI Taxonomy" id="1299334"/>
    <lineage>
        <taxon>Bacteria</taxon>
        <taxon>Bacillati</taxon>
        <taxon>Actinomycetota</taxon>
        <taxon>Actinomycetes</taxon>
        <taxon>Mycobacteriales</taxon>
        <taxon>Mycobacteriaceae</taxon>
        <taxon>Mycobacterium</taxon>
    </lineage>
</organism>